<evidence type="ECO:0000313" key="12">
    <source>
        <dbReference type="EMBL" id="SEA64554.1"/>
    </source>
</evidence>
<evidence type="ECO:0000256" key="6">
    <source>
        <dbReference type="ARBA" id="ARBA00018569"/>
    </source>
</evidence>
<dbReference type="EMBL" id="FNQM01000008">
    <property type="protein sequence ID" value="SEA64554.1"/>
    <property type="molecule type" value="Genomic_DNA"/>
</dbReference>
<dbReference type="InterPro" id="IPR036291">
    <property type="entry name" value="NAD(P)-bd_dom_sf"/>
</dbReference>
<dbReference type="InterPro" id="IPR001509">
    <property type="entry name" value="Epimerase_deHydtase"/>
</dbReference>
<dbReference type="SUPFAM" id="SSF51735">
    <property type="entry name" value="NAD(P)-binding Rossmann-fold domains"/>
    <property type="match status" value="1"/>
</dbReference>
<evidence type="ECO:0000256" key="4">
    <source>
        <dbReference type="ARBA" id="ARBA00007637"/>
    </source>
</evidence>
<dbReference type="STRING" id="89524.SAMN05444370_10867"/>
<dbReference type="GO" id="GO:0003978">
    <property type="term" value="F:UDP-glucose 4-epimerase activity"/>
    <property type="evidence" value="ECO:0007669"/>
    <property type="project" value="UniProtKB-UniRule"/>
</dbReference>
<comment type="similarity">
    <text evidence="4 10">Belongs to the NAD(P)-dependent epimerase/dehydratase family.</text>
</comment>
<gene>
    <name evidence="12" type="ORF">SAMN05444370_10867</name>
</gene>
<dbReference type="UniPathway" id="UPA00214"/>
<dbReference type="PANTHER" id="PTHR43725">
    <property type="entry name" value="UDP-GLUCOSE 4-EPIMERASE"/>
    <property type="match status" value="1"/>
</dbReference>
<dbReference type="EC" id="5.1.3.2" evidence="5 10"/>
<name>A0A1H4CW44_9RHOB</name>
<dbReference type="Gene3D" id="3.40.50.720">
    <property type="entry name" value="NAD(P)-binding Rossmann-like Domain"/>
    <property type="match status" value="1"/>
</dbReference>
<dbReference type="NCBIfam" id="TIGR01179">
    <property type="entry name" value="galE"/>
    <property type="match status" value="1"/>
</dbReference>
<protein>
    <recommendedName>
        <fullName evidence="6 10">UDP-glucose 4-epimerase</fullName>
        <ecNumber evidence="5 10">5.1.3.2</ecNumber>
    </recommendedName>
</protein>
<accession>A0A1H4CW44</accession>
<dbReference type="InterPro" id="IPR005886">
    <property type="entry name" value="UDP_G4E"/>
</dbReference>
<keyword evidence="7 10" id="KW-0520">NAD</keyword>
<evidence type="ECO:0000256" key="2">
    <source>
        <dbReference type="ARBA" id="ARBA00001911"/>
    </source>
</evidence>
<comment type="cofactor">
    <cofactor evidence="2 10">
        <name>NAD(+)</name>
        <dbReference type="ChEBI" id="CHEBI:57540"/>
    </cofactor>
</comment>
<evidence type="ECO:0000256" key="3">
    <source>
        <dbReference type="ARBA" id="ARBA00004947"/>
    </source>
</evidence>
<feature type="domain" description="NAD-dependent epimerase/dehydratase" evidence="11">
    <location>
        <begin position="4"/>
        <end position="252"/>
    </location>
</feature>
<sequence length="327" mass="35094">MAVILVTGGAGYVGSHACKALAAAGHEPVCFDSYRTGWREAVRYGPAVEGNLLDAASVREAIARFAPAAVMHFAALSLVGESVRDPGLYWRANLTGALNLLEAMREEGVGALVFSSTAAVYGACDAALIPEDAPLRPDSPYGSCKLAIERLIADFERFHGLRAGVFRYFNVAGADPEGEIGEDHRPETHLIPIMLEAALGRRPEIVVYGDDYPTEDGTCVRDYVHASDLARAHVLGVERLLAGGEGFTANLGAGRGLSVREVIERAGEVVGRPVPHRVGPRRPGDPARLVCDPSRARQILGWRAERSDIDAILRDAWAWMRRGGYGA</sequence>
<dbReference type="GO" id="GO:0033499">
    <property type="term" value="P:galactose catabolic process via UDP-galactose, Leloir pathway"/>
    <property type="evidence" value="ECO:0007669"/>
    <property type="project" value="TreeGrafter"/>
</dbReference>
<evidence type="ECO:0000256" key="8">
    <source>
        <dbReference type="ARBA" id="ARBA00023235"/>
    </source>
</evidence>
<evidence type="ECO:0000256" key="9">
    <source>
        <dbReference type="ARBA" id="ARBA00023277"/>
    </source>
</evidence>
<evidence type="ECO:0000256" key="7">
    <source>
        <dbReference type="ARBA" id="ARBA00023027"/>
    </source>
</evidence>
<comment type="catalytic activity">
    <reaction evidence="1 10">
        <text>UDP-alpha-D-glucose = UDP-alpha-D-galactose</text>
        <dbReference type="Rhea" id="RHEA:22168"/>
        <dbReference type="ChEBI" id="CHEBI:58885"/>
        <dbReference type="ChEBI" id="CHEBI:66914"/>
        <dbReference type="EC" id="5.1.3.2"/>
    </reaction>
</comment>
<dbReference type="AlphaFoldDB" id="A0A1H4CW44"/>
<dbReference type="Gene3D" id="3.90.25.10">
    <property type="entry name" value="UDP-galactose 4-epimerase, domain 1"/>
    <property type="match status" value="1"/>
</dbReference>
<comment type="subunit">
    <text evidence="10">Homodimer.</text>
</comment>
<evidence type="ECO:0000256" key="5">
    <source>
        <dbReference type="ARBA" id="ARBA00013189"/>
    </source>
</evidence>
<dbReference type="PANTHER" id="PTHR43725:SF53">
    <property type="entry name" value="UDP-ARABINOSE 4-EPIMERASE 1"/>
    <property type="match status" value="1"/>
</dbReference>
<dbReference type="Pfam" id="PF01370">
    <property type="entry name" value="Epimerase"/>
    <property type="match status" value="1"/>
</dbReference>
<evidence type="ECO:0000256" key="10">
    <source>
        <dbReference type="RuleBase" id="RU366046"/>
    </source>
</evidence>
<evidence type="ECO:0000313" key="13">
    <source>
        <dbReference type="Proteomes" id="UP000198703"/>
    </source>
</evidence>
<dbReference type="RefSeq" id="WP_425441183.1">
    <property type="nucleotide sequence ID" value="NZ_FNQM01000008.1"/>
</dbReference>
<evidence type="ECO:0000256" key="1">
    <source>
        <dbReference type="ARBA" id="ARBA00000083"/>
    </source>
</evidence>
<keyword evidence="13" id="KW-1185">Reference proteome</keyword>
<keyword evidence="9 10" id="KW-0119">Carbohydrate metabolism</keyword>
<proteinExistence type="inferred from homology"/>
<reference evidence="12 13" key="1">
    <citation type="submission" date="2016-10" db="EMBL/GenBank/DDBJ databases">
        <authorList>
            <person name="de Groot N.N."/>
        </authorList>
    </citation>
    <scope>NUCLEOTIDE SEQUENCE [LARGE SCALE GENOMIC DNA]</scope>
    <source>
        <strain evidence="12 13">DSM 15345</strain>
    </source>
</reference>
<comment type="pathway">
    <text evidence="3 10">Carbohydrate metabolism; galactose metabolism.</text>
</comment>
<evidence type="ECO:0000259" key="11">
    <source>
        <dbReference type="Pfam" id="PF01370"/>
    </source>
</evidence>
<dbReference type="Proteomes" id="UP000198703">
    <property type="component" value="Unassembled WGS sequence"/>
</dbReference>
<organism evidence="12 13">
    <name type="scientific">Rubrimonas cliftonensis</name>
    <dbReference type="NCBI Taxonomy" id="89524"/>
    <lineage>
        <taxon>Bacteria</taxon>
        <taxon>Pseudomonadati</taxon>
        <taxon>Pseudomonadota</taxon>
        <taxon>Alphaproteobacteria</taxon>
        <taxon>Rhodobacterales</taxon>
        <taxon>Paracoccaceae</taxon>
        <taxon>Rubrimonas</taxon>
    </lineage>
</organism>
<keyword evidence="8 10" id="KW-0413">Isomerase</keyword>
<dbReference type="CDD" id="cd05247">
    <property type="entry name" value="UDP_G4E_1_SDR_e"/>
    <property type="match status" value="1"/>
</dbReference>